<proteinExistence type="predicted"/>
<sequence length="285" mass="31118">MRRVLAVLFAAAALSGCVSTGYYRDHGAADYYYERDGGYAGHASYSYYGGGWGYSPYYSYGGFYPSYGYGYYGYPAFGFNSWYGGSWYYPGYDYYDSVWWHHQQAQARQRQREYRVRSENAAIAAMPRAAGPSRGGAMTGSSRSGRFGAPPEAGRSAGPDARSWRNADESRQVRTGTVDPYYGTPRQRRGVDAPERNAAPLGGREAMPRGGAMPQRPAGGGLMPARSDRAPAPLFRGERAPAPIRSSEPAFDRAPSPAPSFNSPRMAPSVSPPPRAGDGGRIRER</sequence>
<accession>A0ABT1QTN5</accession>
<protein>
    <submittedName>
        <fullName evidence="3">Uncharacterized protein</fullName>
    </submittedName>
</protein>
<dbReference type="RefSeq" id="WP_255914827.1">
    <property type="nucleotide sequence ID" value="NZ_JANFQO010000011.1"/>
</dbReference>
<feature type="compositionally biased region" description="Basic and acidic residues" evidence="1">
    <location>
        <begin position="162"/>
        <end position="172"/>
    </location>
</feature>
<evidence type="ECO:0000313" key="4">
    <source>
        <dbReference type="Proteomes" id="UP001165498"/>
    </source>
</evidence>
<feature type="signal peptide" evidence="2">
    <location>
        <begin position="1"/>
        <end position="20"/>
    </location>
</feature>
<feature type="chain" id="PRO_5046310352" evidence="2">
    <location>
        <begin position="21"/>
        <end position="285"/>
    </location>
</feature>
<keyword evidence="2" id="KW-0732">Signal</keyword>
<reference evidence="3" key="1">
    <citation type="submission" date="2022-07" db="EMBL/GenBank/DDBJ databases">
        <title>Tahibacter sp., a new gammaproteobacterium isolated from the silt sample collected at pig farm.</title>
        <authorList>
            <person name="Chen H."/>
        </authorList>
    </citation>
    <scope>NUCLEOTIDE SEQUENCE</scope>
    <source>
        <strain evidence="3">P2K</strain>
    </source>
</reference>
<evidence type="ECO:0000256" key="1">
    <source>
        <dbReference type="SAM" id="MobiDB-lite"/>
    </source>
</evidence>
<organism evidence="3 4">
    <name type="scientific">Tahibacter harae</name>
    <dbReference type="NCBI Taxonomy" id="2963937"/>
    <lineage>
        <taxon>Bacteria</taxon>
        <taxon>Pseudomonadati</taxon>
        <taxon>Pseudomonadota</taxon>
        <taxon>Gammaproteobacteria</taxon>
        <taxon>Lysobacterales</taxon>
        <taxon>Rhodanobacteraceae</taxon>
        <taxon>Tahibacter</taxon>
    </lineage>
</organism>
<comment type="caution">
    <text evidence="3">The sequence shown here is derived from an EMBL/GenBank/DDBJ whole genome shotgun (WGS) entry which is preliminary data.</text>
</comment>
<evidence type="ECO:0000313" key="3">
    <source>
        <dbReference type="EMBL" id="MCQ4165636.1"/>
    </source>
</evidence>
<evidence type="ECO:0000256" key="2">
    <source>
        <dbReference type="SAM" id="SignalP"/>
    </source>
</evidence>
<dbReference type="Proteomes" id="UP001165498">
    <property type="component" value="Unassembled WGS sequence"/>
</dbReference>
<dbReference type="EMBL" id="JANFQO010000011">
    <property type="protein sequence ID" value="MCQ4165636.1"/>
    <property type="molecule type" value="Genomic_DNA"/>
</dbReference>
<feature type="region of interest" description="Disordered" evidence="1">
    <location>
        <begin position="126"/>
        <end position="285"/>
    </location>
</feature>
<dbReference type="PROSITE" id="PS51257">
    <property type="entry name" value="PROKAR_LIPOPROTEIN"/>
    <property type="match status" value="1"/>
</dbReference>
<name>A0ABT1QTN5_9GAMM</name>
<keyword evidence="4" id="KW-1185">Reference proteome</keyword>
<gene>
    <name evidence="3" type="ORF">NM961_13030</name>
</gene>